<dbReference type="EMBL" id="CZAJ01000008">
    <property type="protein sequence ID" value="CUO88703.1"/>
    <property type="molecule type" value="Genomic_DNA"/>
</dbReference>
<keyword evidence="3" id="KW-1185">Reference proteome</keyword>
<proteinExistence type="predicted"/>
<name>A0A0M6WK76_9FIRM</name>
<evidence type="ECO:0000313" key="3">
    <source>
        <dbReference type="Proteomes" id="UP000049472"/>
    </source>
</evidence>
<dbReference type="EMBL" id="CVRQ01000018">
    <property type="protein sequence ID" value="CRL37342.1"/>
    <property type="molecule type" value="Genomic_DNA"/>
</dbReference>
<gene>
    <name evidence="2" type="ORF">ERS852497_01155</name>
    <name evidence="1" type="ORF">T1815_15701</name>
</gene>
<protein>
    <submittedName>
        <fullName evidence="1">Uncharacterized protein</fullName>
    </submittedName>
</protein>
<organism evidence="1 3">
    <name type="scientific">Agathobacter rectalis</name>
    <dbReference type="NCBI Taxonomy" id="39491"/>
    <lineage>
        <taxon>Bacteria</taxon>
        <taxon>Bacillati</taxon>
        <taxon>Bacillota</taxon>
        <taxon>Clostridia</taxon>
        <taxon>Lachnospirales</taxon>
        <taxon>Lachnospiraceae</taxon>
        <taxon>Agathobacter</taxon>
    </lineage>
</organism>
<dbReference type="AlphaFoldDB" id="A0A0M6WK76"/>
<dbReference type="Proteomes" id="UP000049472">
    <property type="component" value="Unassembled WGS sequence"/>
</dbReference>
<dbReference type="Proteomes" id="UP000095602">
    <property type="component" value="Unassembled WGS sequence"/>
</dbReference>
<evidence type="ECO:0000313" key="1">
    <source>
        <dbReference type="EMBL" id="CRL37342.1"/>
    </source>
</evidence>
<sequence>MIKKVPLLVLDLFDIEYDDPMVFNANNANADNANNENKGN</sequence>
<reference evidence="3" key="2">
    <citation type="submission" date="2015-05" db="EMBL/GenBank/DDBJ databases">
        <authorList>
            <consortium name="Pathogen Informatics"/>
        </authorList>
    </citation>
    <scope>NUCLEOTIDE SEQUENCE [LARGE SCALE GENOMIC DNA]</scope>
    <source>
        <strain evidence="2 4">2789STDY5834884</strain>
        <strain evidence="3">T1-815</strain>
    </source>
</reference>
<evidence type="ECO:0000313" key="4">
    <source>
        <dbReference type="Proteomes" id="UP000095602"/>
    </source>
</evidence>
<reference evidence="1" key="1">
    <citation type="submission" date="2015-05" db="EMBL/GenBank/DDBJ databases">
        <authorList>
            <person name="Wang D.B."/>
            <person name="Wang M."/>
        </authorList>
    </citation>
    <scope>NUCLEOTIDE SEQUENCE [LARGE SCALE GENOMIC DNA]</scope>
    <source>
        <strain evidence="1">T1-815</strain>
    </source>
</reference>
<accession>A0A0M6WK76</accession>
<evidence type="ECO:0000313" key="2">
    <source>
        <dbReference type="EMBL" id="CUO88703.1"/>
    </source>
</evidence>
<dbReference type="RefSeq" id="WP_306723034.1">
    <property type="nucleotide sequence ID" value="NZ_AP031452.1"/>
</dbReference>